<evidence type="ECO:0000259" key="11">
    <source>
        <dbReference type="PROSITE" id="PS51161"/>
    </source>
</evidence>
<comment type="function">
    <text evidence="10">Provides the precursors necessary for DNA synthesis. Catalyzes the biosynthesis of deoxyribonucleotides from the corresponding ribonucleotides.</text>
</comment>
<sequence length="777" mass="86396">MTVTQSVPEQRRHVMQVRKRDGDLEIVDVNKIVKAVERWVDDLDEVDPLRVATRTISGLYDGATTSELDKLSIQTSAELIGEEPQYSRLAARLLAAYVEKEVRQQGVASFSQSIRYAHQQGLIGDDTAAFVARNARKLDDAVDPNGDKRFEYFGLRTVADRYLLRHPQSRLVVETPQYWLLRVACGLSETPAEAIGFYRLMSSLAYLPSSPTLFNSGTRHTQMSSCFLVDSPRDELDSIYERYHQVAKLSKFSGGIGISWSRIRGRGALIRGTNGKSNGIVPFLKTLDAGVAAVNQGGRRKGAACVYLEPWHPDIEEFLELRDNTGEDSRRTHNLNLANWIPDEFMRRVEADGDWSLIDPSDAPDLPDLYGDAFDEAYRRAEKKAVKTVKARDLYGRMMRTLAQTGNGWMTFKDPSNRLSNQTGAPGNTIHLSNLCTEILEVNSDEETAVCNLGSINLGAHVTADGGVDWAKLRETVRTAVVFLDRVIDINYYPSAQAAASNPRWRPVGLGLMGLQDAFFTLGLPFDSAEAKELSTRVQEEIFLTALESSVRLAEQFGPHPAFAETRAAGGDLHHELWGATAEQTERWAALRKSLEIHGLRNSLLIAIAPTATIASIAGCYECIEPQVSNLFKRETMSGEFIQINTYLVRELKARGLWTAPVREQIKRAEGSVQGIAELPAEVREVFRTAWELPQKALIDLAAARAPYIDQSQSLNLFLSAPTIGKLSSMYLYAWKAGLKTTYYLRSRPATRIQQATVPIEAVTCSLENPESCEACQ</sequence>
<dbReference type="AlphaFoldDB" id="A0A919T6E0"/>
<proteinExistence type="inferred from homology"/>
<reference evidence="12 13" key="1">
    <citation type="submission" date="2021-03" db="EMBL/GenBank/DDBJ databases">
        <title>Whole genome shotgun sequence of Actinoplanes toevensis NBRC 105298.</title>
        <authorList>
            <person name="Komaki H."/>
            <person name="Tamura T."/>
        </authorList>
    </citation>
    <scope>NUCLEOTIDE SEQUENCE [LARGE SCALE GENOMIC DNA]</scope>
    <source>
        <strain evidence="12 13">NBRC 105298</strain>
    </source>
</reference>
<evidence type="ECO:0000256" key="2">
    <source>
        <dbReference type="ARBA" id="ARBA00012274"/>
    </source>
</evidence>
<comment type="caution">
    <text evidence="12">The sequence shown here is derived from an EMBL/GenBank/DDBJ whole genome shotgun (WGS) entry which is preliminary data.</text>
</comment>
<keyword evidence="7 10" id="KW-0215">Deoxyribonucleotide synthesis</keyword>
<dbReference type="InterPro" id="IPR039718">
    <property type="entry name" value="Rrm1"/>
</dbReference>
<dbReference type="GO" id="GO:0009263">
    <property type="term" value="P:deoxyribonucleotide biosynthetic process"/>
    <property type="evidence" value="ECO:0007669"/>
    <property type="project" value="UniProtKB-KW"/>
</dbReference>
<dbReference type="PANTHER" id="PTHR11573:SF6">
    <property type="entry name" value="RIBONUCLEOSIDE-DIPHOSPHATE REDUCTASE LARGE SUBUNIT"/>
    <property type="match status" value="1"/>
</dbReference>
<dbReference type="GO" id="GO:0005971">
    <property type="term" value="C:ribonucleoside-diphosphate reductase complex"/>
    <property type="evidence" value="ECO:0007669"/>
    <property type="project" value="TreeGrafter"/>
</dbReference>
<dbReference type="InterPro" id="IPR013346">
    <property type="entry name" value="NrdE_NrdA_C"/>
</dbReference>
<dbReference type="InterPro" id="IPR000788">
    <property type="entry name" value="RNR_lg_C"/>
</dbReference>
<protein>
    <recommendedName>
        <fullName evidence="2 10">Ribonucleoside-diphosphate reductase</fullName>
        <ecNumber evidence="2 10">1.17.4.1</ecNumber>
    </recommendedName>
</protein>
<dbReference type="Pfam" id="PF03477">
    <property type="entry name" value="ATP-cone"/>
    <property type="match status" value="1"/>
</dbReference>
<dbReference type="PROSITE" id="PS51161">
    <property type="entry name" value="ATP_CONE"/>
    <property type="match status" value="1"/>
</dbReference>
<gene>
    <name evidence="12" type="ORF">Ato02nite_002140</name>
</gene>
<evidence type="ECO:0000256" key="7">
    <source>
        <dbReference type="ARBA" id="ARBA00023116"/>
    </source>
</evidence>
<evidence type="ECO:0000256" key="1">
    <source>
        <dbReference type="ARBA" id="ARBA00010406"/>
    </source>
</evidence>
<keyword evidence="5 9" id="KW-0067">ATP-binding</keyword>
<dbReference type="PANTHER" id="PTHR11573">
    <property type="entry name" value="RIBONUCLEOSIDE-DIPHOSPHATE REDUCTASE LARGE CHAIN"/>
    <property type="match status" value="1"/>
</dbReference>
<keyword evidence="13" id="KW-1185">Reference proteome</keyword>
<dbReference type="GO" id="GO:0004748">
    <property type="term" value="F:ribonucleoside-diphosphate reductase activity, thioredoxin disulfide as acceptor"/>
    <property type="evidence" value="ECO:0007669"/>
    <property type="project" value="UniProtKB-EC"/>
</dbReference>
<dbReference type="Gene3D" id="3.20.70.20">
    <property type="match status" value="1"/>
</dbReference>
<dbReference type="InterPro" id="IPR005144">
    <property type="entry name" value="ATP-cone_dom"/>
</dbReference>
<dbReference type="SUPFAM" id="SSF48168">
    <property type="entry name" value="R1 subunit of ribonucleotide reductase, N-terminal domain"/>
    <property type="match status" value="1"/>
</dbReference>
<dbReference type="RefSeq" id="WP_213004404.1">
    <property type="nucleotide sequence ID" value="NZ_BOQN01000002.1"/>
</dbReference>
<evidence type="ECO:0000256" key="5">
    <source>
        <dbReference type="ARBA" id="ARBA00022840"/>
    </source>
</evidence>
<dbReference type="InterPro" id="IPR013509">
    <property type="entry name" value="RNR_lsu_N"/>
</dbReference>
<dbReference type="CDD" id="cd01679">
    <property type="entry name" value="RNR_I"/>
    <property type="match status" value="1"/>
</dbReference>
<dbReference type="Pfam" id="PF02867">
    <property type="entry name" value="Ribonuc_red_lgC"/>
    <property type="match status" value="1"/>
</dbReference>
<dbReference type="InterPro" id="IPR008926">
    <property type="entry name" value="RNR_R1-su_N"/>
</dbReference>
<keyword evidence="6 10" id="KW-0560">Oxidoreductase</keyword>
<dbReference type="SUPFAM" id="SSF51998">
    <property type="entry name" value="PFL-like glycyl radical enzymes"/>
    <property type="match status" value="1"/>
</dbReference>
<evidence type="ECO:0000256" key="4">
    <source>
        <dbReference type="ARBA" id="ARBA00022741"/>
    </source>
</evidence>
<dbReference type="EMBL" id="BOQN01000002">
    <property type="protein sequence ID" value="GIM88421.1"/>
    <property type="molecule type" value="Genomic_DNA"/>
</dbReference>
<name>A0A919T6E0_9ACTN</name>
<evidence type="ECO:0000256" key="3">
    <source>
        <dbReference type="ARBA" id="ARBA00022533"/>
    </source>
</evidence>
<accession>A0A919T6E0</accession>
<dbReference type="PRINTS" id="PR01183">
    <property type="entry name" value="RIBORDTASEM1"/>
</dbReference>
<comment type="similarity">
    <text evidence="1 10">Belongs to the ribonucleoside diphosphate reductase large chain family.</text>
</comment>
<evidence type="ECO:0000256" key="10">
    <source>
        <dbReference type="RuleBase" id="RU003410"/>
    </source>
</evidence>
<evidence type="ECO:0000256" key="6">
    <source>
        <dbReference type="ARBA" id="ARBA00023002"/>
    </source>
</evidence>
<dbReference type="PROSITE" id="PS00089">
    <property type="entry name" value="RIBORED_LARGE"/>
    <property type="match status" value="1"/>
</dbReference>
<feature type="domain" description="ATP-cone" evidence="11">
    <location>
        <begin position="15"/>
        <end position="104"/>
    </location>
</feature>
<comment type="catalytic activity">
    <reaction evidence="8 10">
        <text>a 2'-deoxyribonucleoside 5'-diphosphate + [thioredoxin]-disulfide + H2O = a ribonucleoside 5'-diphosphate + [thioredoxin]-dithiol</text>
        <dbReference type="Rhea" id="RHEA:23252"/>
        <dbReference type="Rhea" id="RHEA-COMP:10698"/>
        <dbReference type="Rhea" id="RHEA-COMP:10700"/>
        <dbReference type="ChEBI" id="CHEBI:15377"/>
        <dbReference type="ChEBI" id="CHEBI:29950"/>
        <dbReference type="ChEBI" id="CHEBI:50058"/>
        <dbReference type="ChEBI" id="CHEBI:57930"/>
        <dbReference type="ChEBI" id="CHEBI:73316"/>
        <dbReference type="EC" id="1.17.4.1"/>
    </reaction>
</comment>
<evidence type="ECO:0000313" key="13">
    <source>
        <dbReference type="Proteomes" id="UP000677082"/>
    </source>
</evidence>
<evidence type="ECO:0000256" key="9">
    <source>
        <dbReference type="PROSITE-ProRule" id="PRU00492"/>
    </source>
</evidence>
<organism evidence="12 13">
    <name type="scientific">Paractinoplanes toevensis</name>
    <dbReference type="NCBI Taxonomy" id="571911"/>
    <lineage>
        <taxon>Bacteria</taxon>
        <taxon>Bacillati</taxon>
        <taxon>Actinomycetota</taxon>
        <taxon>Actinomycetes</taxon>
        <taxon>Micromonosporales</taxon>
        <taxon>Micromonosporaceae</taxon>
        <taxon>Paractinoplanes</taxon>
    </lineage>
</organism>
<dbReference type="NCBIfam" id="TIGR02506">
    <property type="entry name" value="NrdE_NrdA"/>
    <property type="match status" value="1"/>
</dbReference>
<dbReference type="Proteomes" id="UP000677082">
    <property type="component" value="Unassembled WGS sequence"/>
</dbReference>
<evidence type="ECO:0000256" key="8">
    <source>
        <dbReference type="ARBA" id="ARBA00047754"/>
    </source>
</evidence>
<keyword evidence="4 9" id="KW-0547">Nucleotide-binding</keyword>
<dbReference type="EC" id="1.17.4.1" evidence="2 10"/>
<keyword evidence="3" id="KW-0021">Allosteric enzyme</keyword>
<evidence type="ECO:0000313" key="12">
    <source>
        <dbReference type="EMBL" id="GIM88421.1"/>
    </source>
</evidence>
<dbReference type="Pfam" id="PF00317">
    <property type="entry name" value="Ribonuc_red_lgN"/>
    <property type="match status" value="1"/>
</dbReference>
<dbReference type="GO" id="GO:0005524">
    <property type="term" value="F:ATP binding"/>
    <property type="evidence" value="ECO:0007669"/>
    <property type="project" value="UniProtKB-UniRule"/>
</dbReference>